<evidence type="ECO:0000256" key="1">
    <source>
        <dbReference type="ARBA" id="ARBA00004167"/>
    </source>
</evidence>
<keyword evidence="4" id="KW-0808">Transferase</keyword>
<protein>
    <submittedName>
        <fullName evidence="20">Uncharacterized protein</fullName>
    </submittedName>
</protein>
<comment type="subcellular location">
    <subcellularLocation>
        <location evidence="1">Membrane</location>
        <topology evidence="1">Single-pass membrane protein</topology>
    </subcellularLocation>
</comment>
<evidence type="ECO:0000256" key="14">
    <source>
        <dbReference type="ARBA" id="ARBA00023180"/>
    </source>
</evidence>
<keyword evidence="10 15" id="KW-0067">ATP-binding</keyword>
<sequence length="682" mass="76402">MYSENHTLSFEYLQANMAMDLSWQFLFSSLVTAFHVTVTVAQQQPLRHFCINSTGNFTSNSTYETNLNQLLSSFSLNTPNDRGFYNFSSGQGSTIANAVAFCRGDLNSTDCFNCINDAYRELRNRCPYRIEAIIWYDYCTFRYTNRSIVGVRDVDPHFFMSNSNNVSNVEAFSQALGSLMDKLRDLVQVGTSLGKFATGSIQVTPFQTIYARVQCSNDLTQYGCRSCLSQAIVYIPRCCDSKQGGRVSLPSCNFRFEIVRFYNKTSADIDTNDTTTTGYKSNSSRTTIIISILAVAFAALLISNVICIVLRFRKRKLKPQKHEATEDGDEIATADSLQYDFNTIRAATNQFSDADKLGQGGFGAVYKGILAGGKLIAVKRLSTDSGQGDLEFRNEVQLMANLQHRNLVRLQGFCLEGNERLLIYEFAHNGSLDKFLFDPAKRPYLNWEIRYKIIKGVARGLLYLHQDSQPRIIHRDLKASNILLDAEMTPKIADFGMARLCPVDQTQGATSRIVGTYGYMAPEYIMHGQFSVKSDVFSFGVLVLEILNGQRNNAFQNGSYTEYLPSFAWRNWEAGTAMDLVDPNLRDGSRSEVMRCIHIGLLCVQENEAQRPNMGSVALMLTSYSTTLPLPSEPAFLMHSRTQSAMQQLEDIDSEATASSPSKNDIGVVSENELSISETYPR</sequence>
<dbReference type="SUPFAM" id="SSF56112">
    <property type="entry name" value="Protein kinase-like (PK-like)"/>
    <property type="match status" value="1"/>
</dbReference>
<gene>
    <name evidence="20" type="ORF">J1N35_018432</name>
</gene>
<keyword evidence="14" id="KW-0325">Glycoprotein</keyword>
<feature type="domain" description="Protein kinase" evidence="18">
    <location>
        <begin position="351"/>
        <end position="636"/>
    </location>
</feature>
<dbReference type="PROSITE" id="PS50011">
    <property type="entry name" value="PROTEIN_KINASE_DOM"/>
    <property type="match status" value="1"/>
</dbReference>
<dbReference type="FunFam" id="3.30.200.20:FF:000727">
    <property type="entry name" value="Cysteine-rich RLK (RECEPTOR-like protein kinase) 23"/>
    <property type="match status" value="1"/>
</dbReference>
<evidence type="ECO:0000256" key="12">
    <source>
        <dbReference type="ARBA" id="ARBA00023136"/>
    </source>
</evidence>
<evidence type="ECO:0000256" key="17">
    <source>
        <dbReference type="SAM" id="Phobius"/>
    </source>
</evidence>
<dbReference type="SMART" id="SM00220">
    <property type="entry name" value="S_TKc"/>
    <property type="match status" value="1"/>
</dbReference>
<feature type="domain" description="Gnk2-homologous" evidence="19">
    <location>
        <begin position="154"/>
        <end position="261"/>
    </location>
</feature>
<evidence type="ECO:0000256" key="5">
    <source>
        <dbReference type="ARBA" id="ARBA00022692"/>
    </source>
</evidence>
<feature type="domain" description="Gnk2-homologous" evidence="19">
    <location>
        <begin position="45"/>
        <end position="148"/>
    </location>
</feature>
<dbReference type="InterPro" id="IPR002902">
    <property type="entry name" value="GNK2"/>
</dbReference>
<dbReference type="FunFam" id="3.30.430.20:FF:000002">
    <property type="entry name" value="Cysteine-rich receptor-like protein kinase 10"/>
    <property type="match status" value="1"/>
</dbReference>
<evidence type="ECO:0000313" key="21">
    <source>
        <dbReference type="Proteomes" id="UP000828251"/>
    </source>
</evidence>
<reference evidence="20 21" key="1">
    <citation type="journal article" date="2021" name="Plant Biotechnol. J.">
        <title>Multi-omics assisted identification of the key and species-specific regulatory components of drought-tolerant mechanisms in Gossypium stocksii.</title>
        <authorList>
            <person name="Yu D."/>
            <person name="Ke L."/>
            <person name="Zhang D."/>
            <person name="Wu Y."/>
            <person name="Sun Y."/>
            <person name="Mei J."/>
            <person name="Sun J."/>
            <person name="Sun Y."/>
        </authorList>
    </citation>
    <scope>NUCLEOTIDE SEQUENCE [LARGE SCALE GENOMIC DNA]</scope>
    <source>
        <strain evidence="21">cv. E1</strain>
        <tissue evidence="20">Leaf</tissue>
    </source>
</reference>
<dbReference type="Pfam" id="PF01657">
    <property type="entry name" value="Stress-antifung"/>
    <property type="match status" value="2"/>
</dbReference>
<dbReference type="GO" id="GO:0042742">
    <property type="term" value="P:defense response to bacterium"/>
    <property type="evidence" value="ECO:0007669"/>
    <property type="project" value="UniProtKB-ARBA"/>
</dbReference>
<dbReference type="PANTHER" id="PTHR27002">
    <property type="entry name" value="RECEPTOR-LIKE SERINE/THREONINE-PROTEIN KINASE SD1-8"/>
    <property type="match status" value="1"/>
</dbReference>
<evidence type="ECO:0000259" key="19">
    <source>
        <dbReference type="PROSITE" id="PS51473"/>
    </source>
</evidence>
<evidence type="ECO:0000256" key="8">
    <source>
        <dbReference type="ARBA" id="ARBA00022741"/>
    </source>
</evidence>
<evidence type="ECO:0000256" key="4">
    <source>
        <dbReference type="ARBA" id="ARBA00022679"/>
    </source>
</evidence>
<evidence type="ECO:0000256" key="3">
    <source>
        <dbReference type="ARBA" id="ARBA00022553"/>
    </source>
</evidence>
<dbReference type="OrthoDB" id="4062651at2759"/>
<feature type="binding site" evidence="15">
    <location>
        <position position="379"/>
    </location>
    <ligand>
        <name>ATP</name>
        <dbReference type="ChEBI" id="CHEBI:30616"/>
    </ligand>
</feature>
<dbReference type="InterPro" id="IPR017441">
    <property type="entry name" value="Protein_kinase_ATP_BS"/>
</dbReference>
<dbReference type="InterPro" id="IPR000719">
    <property type="entry name" value="Prot_kinase_dom"/>
</dbReference>
<keyword evidence="8 15" id="KW-0547">Nucleotide-binding</keyword>
<evidence type="ECO:0000256" key="13">
    <source>
        <dbReference type="ARBA" id="ARBA00023170"/>
    </source>
</evidence>
<dbReference type="InterPro" id="IPR038408">
    <property type="entry name" value="GNK2_sf"/>
</dbReference>
<feature type="transmembrane region" description="Helical" evidence="17">
    <location>
        <begin position="288"/>
        <end position="312"/>
    </location>
</feature>
<evidence type="ECO:0000256" key="7">
    <source>
        <dbReference type="ARBA" id="ARBA00022737"/>
    </source>
</evidence>
<dbReference type="Pfam" id="PF07714">
    <property type="entry name" value="PK_Tyr_Ser-Thr"/>
    <property type="match status" value="1"/>
</dbReference>
<dbReference type="PROSITE" id="PS00108">
    <property type="entry name" value="PROTEIN_KINASE_ST"/>
    <property type="match status" value="1"/>
</dbReference>
<dbReference type="InterPro" id="IPR001245">
    <property type="entry name" value="Ser-Thr/Tyr_kinase_cat_dom"/>
</dbReference>
<keyword evidence="6" id="KW-0732">Signal</keyword>
<dbReference type="GO" id="GO:0005524">
    <property type="term" value="F:ATP binding"/>
    <property type="evidence" value="ECO:0007669"/>
    <property type="project" value="UniProtKB-UniRule"/>
</dbReference>
<comment type="caution">
    <text evidence="20">The sequence shown here is derived from an EMBL/GenBank/DDBJ whole genome shotgun (WGS) entry which is preliminary data.</text>
</comment>
<keyword evidence="12 17" id="KW-0472">Membrane</keyword>
<dbReference type="GO" id="GO:0004674">
    <property type="term" value="F:protein serine/threonine kinase activity"/>
    <property type="evidence" value="ECO:0007669"/>
    <property type="project" value="UniProtKB-KW"/>
</dbReference>
<evidence type="ECO:0000256" key="16">
    <source>
        <dbReference type="SAM" id="MobiDB-lite"/>
    </source>
</evidence>
<dbReference type="PROSITE" id="PS00107">
    <property type="entry name" value="PROTEIN_KINASE_ATP"/>
    <property type="match status" value="1"/>
</dbReference>
<evidence type="ECO:0000256" key="15">
    <source>
        <dbReference type="PROSITE-ProRule" id="PRU10141"/>
    </source>
</evidence>
<accession>A0A9D3VQW5</accession>
<dbReference type="EMBL" id="JAIQCV010000006">
    <property type="protein sequence ID" value="KAH1091175.1"/>
    <property type="molecule type" value="Genomic_DNA"/>
</dbReference>
<feature type="compositionally biased region" description="Polar residues" evidence="16">
    <location>
        <begin position="672"/>
        <end position="682"/>
    </location>
</feature>
<keyword evidence="21" id="KW-1185">Reference proteome</keyword>
<dbReference type="FunFam" id="3.30.430.20:FF:000003">
    <property type="entry name" value="Cysteine-rich RLK (RECEPTOR-like protein kinase) 10"/>
    <property type="match status" value="1"/>
</dbReference>
<name>A0A9D3VQW5_9ROSI</name>
<keyword evidence="11 17" id="KW-1133">Transmembrane helix</keyword>
<evidence type="ECO:0000256" key="11">
    <source>
        <dbReference type="ARBA" id="ARBA00022989"/>
    </source>
</evidence>
<keyword evidence="5 17" id="KW-0812">Transmembrane</keyword>
<evidence type="ECO:0000259" key="18">
    <source>
        <dbReference type="PROSITE" id="PS50011"/>
    </source>
</evidence>
<dbReference type="AlphaFoldDB" id="A0A9D3VQW5"/>
<proteinExistence type="predicted"/>
<evidence type="ECO:0000256" key="6">
    <source>
        <dbReference type="ARBA" id="ARBA00022729"/>
    </source>
</evidence>
<keyword evidence="3" id="KW-0597">Phosphoprotein</keyword>
<dbReference type="Gene3D" id="1.10.510.10">
    <property type="entry name" value="Transferase(Phosphotransferase) domain 1"/>
    <property type="match status" value="1"/>
</dbReference>
<dbReference type="InterPro" id="IPR008271">
    <property type="entry name" value="Ser/Thr_kinase_AS"/>
</dbReference>
<dbReference type="GO" id="GO:0005886">
    <property type="term" value="C:plasma membrane"/>
    <property type="evidence" value="ECO:0007669"/>
    <property type="project" value="TreeGrafter"/>
</dbReference>
<dbReference type="CDD" id="cd14066">
    <property type="entry name" value="STKc_IRAK"/>
    <property type="match status" value="1"/>
</dbReference>
<keyword evidence="9" id="KW-0418">Kinase</keyword>
<dbReference type="FunFam" id="1.10.510.10:FF:000343">
    <property type="entry name" value="Cysteine-rich receptor-like protein kinase 28"/>
    <property type="match status" value="1"/>
</dbReference>
<dbReference type="InterPro" id="IPR011009">
    <property type="entry name" value="Kinase-like_dom_sf"/>
</dbReference>
<keyword evidence="7" id="KW-0677">Repeat</keyword>
<evidence type="ECO:0000256" key="10">
    <source>
        <dbReference type="ARBA" id="ARBA00022840"/>
    </source>
</evidence>
<keyword evidence="13" id="KW-0675">Receptor</keyword>
<evidence type="ECO:0000256" key="2">
    <source>
        <dbReference type="ARBA" id="ARBA00022527"/>
    </source>
</evidence>
<feature type="region of interest" description="Disordered" evidence="16">
    <location>
        <begin position="641"/>
        <end position="682"/>
    </location>
</feature>
<evidence type="ECO:0000313" key="20">
    <source>
        <dbReference type="EMBL" id="KAH1091175.1"/>
    </source>
</evidence>
<dbReference type="PANTHER" id="PTHR27002:SF980">
    <property type="entry name" value="CYSTEINE-RICH RECEPTOR-LIKE PROTEIN KINASE 10 ISOFORM X1"/>
    <property type="match status" value="1"/>
</dbReference>
<dbReference type="Proteomes" id="UP000828251">
    <property type="component" value="Unassembled WGS sequence"/>
</dbReference>
<dbReference type="PROSITE" id="PS51473">
    <property type="entry name" value="GNK2"/>
    <property type="match status" value="2"/>
</dbReference>
<dbReference type="Gene3D" id="3.30.200.20">
    <property type="entry name" value="Phosphorylase Kinase, domain 1"/>
    <property type="match status" value="1"/>
</dbReference>
<organism evidence="20 21">
    <name type="scientific">Gossypium stocksii</name>
    <dbReference type="NCBI Taxonomy" id="47602"/>
    <lineage>
        <taxon>Eukaryota</taxon>
        <taxon>Viridiplantae</taxon>
        <taxon>Streptophyta</taxon>
        <taxon>Embryophyta</taxon>
        <taxon>Tracheophyta</taxon>
        <taxon>Spermatophyta</taxon>
        <taxon>Magnoliopsida</taxon>
        <taxon>eudicotyledons</taxon>
        <taxon>Gunneridae</taxon>
        <taxon>Pentapetalae</taxon>
        <taxon>rosids</taxon>
        <taxon>malvids</taxon>
        <taxon>Malvales</taxon>
        <taxon>Malvaceae</taxon>
        <taxon>Malvoideae</taxon>
        <taxon>Gossypium</taxon>
    </lineage>
</organism>
<keyword evidence="2" id="KW-0723">Serine/threonine-protein kinase</keyword>
<dbReference type="Gene3D" id="3.30.430.20">
    <property type="entry name" value="Gnk2 domain, C-X8-C-X2-C motif"/>
    <property type="match status" value="2"/>
</dbReference>
<dbReference type="CDD" id="cd23509">
    <property type="entry name" value="Gnk2-like"/>
    <property type="match status" value="2"/>
</dbReference>
<evidence type="ECO:0000256" key="9">
    <source>
        <dbReference type="ARBA" id="ARBA00022777"/>
    </source>
</evidence>